<feature type="transmembrane region" description="Helical" evidence="1">
    <location>
        <begin position="20"/>
        <end position="48"/>
    </location>
</feature>
<evidence type="ECO:0000313" key="2">
    <source>
        <dbReference type="EMBL" id="CAB3396297.1"/>
    </source>
</evidence>
<gene>
    <name evidence="2" type="ORF">COOX1_3543</name>
</gene>
<keyword evidence="1" id="KW-1133">Transmembrane helix</keyword>
<keyword evidence="1" id="KW-0472">Membrane</keyword>
<accession>A0A6F9EIR1</accession>
<dbReference type="RefSeq" id="WP_197945653.1">
    <property type="nucleotide sequence ID" value="NZ_CP024955.1"/>
</dbReference>
<dbReference type="EMBL" id="LR792683">
    <property type="protein sequence ID" value="CAB3396297.1"/>
    <property type="molecule type" value="Genomic_DNA"/>
</dbReference>
<name>A0A6F9EIR1_9BACL</name>
<proteinExistence type="predicted"/>
<reference evidence="2 3" key="1">
    <citation type="submission" date="2020-04" db="EMBL/GenBank/DDBJ databases">
        <authorList>
            <person name="Hogendoorn C."/>
        </authorList>
    </citation>
    <scope>NUCLEOTIDE SEQUENCE [LARGE SCALE GENOMIC DNA]</scope>
    <source>
        <strain evidence="2">COOX1</strain>
    </source>
</reference>
<protein>
    <recommendedName>
        <fullName evidence="4">SHOCT domain-containing protein</fullName>
    </recommendedName>
</protein>
<evidence type="ECO:0000256" key="1">
    <source>
        <dbReference type="SAM" id="Phobius"/>
    </source>
</evidence>
<keyword evidence="1" id="KW-0812">Transmembrane</keyword>
<dbReference type="Proteomes" id="UP000502196">
    <property type="component" value="Chromosome"/>
</dbReference>
<evidence type="ECO:0000313" key="3">
    <source>
        <dbReference type="Proteomes" id="UP000502196"/>
    </source>
</evidence>
<organism evidence="2 3">
    <name type="scientific">Kyrpidia spormannii</name>
    <dbReference type="NCBI Taxonomy" id="2055160"/>
    <lineage>
        <taxon>Bacteria</taxon>
        <taxon>Bacillati</taxon>
        <taxon>Bacillota</taxon>
        <taxon>Bacilli</taxon>
        <taxon>Bacillales</taxon>
        <taxon>Alicyclobacillaceae</taxon>
        <taxon>Kyrpidia</taxon>
    </lineage>
</organism>
<evidence type="ECO:0008006" key="4">
    <source>
        <dbReference type="Google" id="ProtNLM"/>
    </source>
</evidence>
<sequence>MMYGYGPGVGPGTDWGWWPMGMFGMMGLGFLLWIIIVGLVIWFIVFLVRRYGGHAAPGGGWSGDRAEQVLRERYARGEIDRETFANMMKDLQEHRPKW</sequence>
<dbReference type="AlphaFoldDB" id="A0A6F9EIR1"/>